<dbReference type="EMBL" id="JAAIKB010000022">
    <property type="protein sequence ID" value="NGM23982.1"/>
    <property type="molecule type" value="Genomic_DNA"/>
</dbReference>
<evidence type="ECO:0000256" key="5">
    <source>
        <dbReference type="ARBA" id="ARBA00022777"/>
    </source>
</evidence>
<dbReference type="InterPro" id="IPR004358">
    <property type="entry name" value="Sig_transdc_His_kin-like_C"/>
</dbReference>
<dbReference type="InterPro" id="IPR003594">
    <property type="entry name" value="HATPase_dom"/>
</dbReference>
<evidence type="ECO:0000256" key="6">
    <source>
        <dbReference type="ARBA" id="ARBA00022840"/>
    </source>
</evidence>
<dbReference type="InterPro" id="IPR005467">
    <property type="entry name" value="His_kinase_dom"/>
</dbReference>
<evidence type="ECO:0000256" key="4">
    <source>
        <dbReference type="ARBA" id="ARBA00022741"/>
    </source>
</evidence>
<evidence type="ECO:0000256" key="3">
    <source>
        <dbReference type="ARBA" id="ARBA00022679"/>
    </source>
</evidence>
<reference evidence="8 9" key="1">
    <citation type="submission" date="2020-03" db="EMBL/GenBank/DDBJ databases">
        <title>Roseomonas stagni sp. nov., isolated from pond water in Japan.</title>
        <authorList>
            <person name="Furuhata K."/>
            <person name="Miyamoto H."/>
            <person name="Goto K."/>
        </authorList>
    </citation>
    <scope>NUCLEOTIDE SEQUENCE [LARGE SCALE GENOMIC DNA]</scope>
    <source>
        <strain evidence="8 9">PeD5</strain>
    </source>
</reference>
<proteinExistence type="predicted"/>
<keyword evidence="5" id="KW-0418">Kinase</keyword>
<dbReference type="Gene3D" id="3.30.565.10">
    <property type="entry name" value="Histidine kinase-like ATPase, C-terminal domain"/>
    <property type="match status" value="2"/>
</dbReference>
<keyword evidence="4" id="KW-0547">Nucleotide-binding</keyword>
<keyword evidence="3" id="KW-0808">Transferase</keyword>
<feature type="domain" description="Histidine kinase" evidence="7">
    <location>
        <begin position="583"/>
        <end position="794"/>
    </location>
</feature>
<sequence length="794" mass="89504">MSFTFAARTLLELGKELISSDEVALYELIKNSVDAKSPKIFISARIVFTRSILNGAISMLRDKDAKKSKSSLSLVEDVFHFVKSSLIETAPEEAKQVLLGRLSEATVSASRFEAELNASYIEENWIEVRDIGEGMSFEDLSKVFLRIGTRSRRADNIAGAQYLGDKGVGRLSAMRLGERLGVRTTRAGDTRWHLLDINWRLFSHDTDVDISDVKIKPTEGEFKKDQTAKGTRIRISDLTGDWNPDRFRDLLQGKIARMIDPFEAGLANKLLEVRHNENRILVPSVPPSLLSAAHASAHGKLYFDKEEPVLEGRVAYHRYAAERPINQRGAEIFSLAQEEIKRRGKRGHAAVRLVPIQPDALRALGPFSFDVYWYNRRVVEKVPDLTMNSSETRDQVAQWSGGPMLYRYGFRVLPYGEPQDDWLSLDVVAFGVSGFKLNRQQVIGRVRVWAPHTALSEQTNRQGLIDSDAASALRTIMMWVLHVELRTLINEVDAAEKVTKRNAEIKALAFRDTHQEVQDAVRALRERLDPSSQPLVARVASGVDELASQCAALVQRIDDAVKEVTSDREKFVYLAGIGLMTEFIFHELDRSVSHTLRLVSDSRKSLTASSLRALEDQLITLQKRISAFDDLTGERRQSKSTFDMADLVRDVLENHAGELARHGIKLHSKLPSLKVKAVRGMVIQILENLFANAIYWLKAQDRYQVGFHPQIWVELNISEKTLTVEDNGPGIAPERRELIFQPFITSKPASIGRGLGLYISRELAEYHEWQLYLDSAVGRHRKGRLSVFVLDMGG</sequence>
<dbReference type="GO" id="GO:0005524">
    <property type="term" value="F:ATP binding"/>
    <property type="evidence" value="ECO:0007669"/>
    <property type="project" value="UniProtKB-KW"/>
</dbReference>
<dbReference type="RefSeq" id="WP_164697896.1">
    <property type="nucleotide sequence ID" value="NZ_JAAIKB010000022.1"/>
</dbReference>
<evidence type="ECO:0000259" key="7">
    <source>
        <dbReference type="PROSITE" id="PS50109"/>
    </source>
</evidence>
<dbReference type="Proteomes" id="UP000475385">
    <property type="component" value="Unassembled WGS sequence"/>
</dbReference>
<dbReference type="PROSITE" id="PS50109">
    <property type="entry name" value="HIS_KIN"/>
    <property type="match status" value="1"/>
</dbReference>
<accession>A0A6M1LVG0</accession>
<dbReference type="PRINTS" id="PR00344">
    <property type="entry name" value="BCTRLSENSOR"/>
</dbReference>
<dbReference type="Pfam" id="PF02518">
    <property type="entry name" value="HATPase_c"/>
    <property type="match status" value="1"/>
</dbReference>
<dbReference type="AlphaFoldDB" id="A0A6M1LVG0"/>
<dbReference type="SUPFAM" id="SSF55874">
    <property type="entry name" value="ATPase domain of HSP90 chaperone/DNA topoisomerase II/histidine kinase"/>
    <property type="match status" value="2"/>
</dbReference>
<dbReference type="SMART" id="SM00387">
    <property type="entry name" value="HATPase_c"/>
    <property type="match status" value="1"/>
</dbReference>
<dbReference type="GO" id="GO:0005886">
    <property type="term" value="C:plasma membrane"/>
    <property type="evidence" value="ECO:0007669"/>
    <property type="project" value="TreeGrafter"/>
</dbReference>
<dbReference type="InterPro" id="IPR050980">
    <property type="entry name" value="2C_sensor_his_kinase"/>
</dbReference>
<dbReference type="Pfam" id="PF13589">
    <property type="entry name" value="HATPase_c_3"/>
    <property type="match status" value="1"/>
</dbReference>
<keyword evidence="9" id="KW-1185">Reference proteome</keyword>
<dbReference type="PANTHER" id="PTHR44936:SF10">
    <property type="entry name" value="SENSOR PROTEIN RSTB"/>
    <property type="match status" value="1"/>
</dbReference>
<protein>
    <recommendedName>
        <fullName evidence="2">histidine kinase</fullName>
        <ecNumber evidence="2">2.7.13.3</ecNumber>
    </recommendedName>
</protein>
<evidence type="ECO:0000313" key="9">
    <source>
        <dbReference type="Proteomes" id="UP000475385"/>
    </source>
</evidence>
<organism evidence="8 9">
    <name type="scientific">Falsiroseomonas algicola</name>
    <dbReference type="NCBI Taxonomy" id="2716930"/>
    <lineage>
        <taxon>Bacteria</taxon>
        <taxon>Pseudomonadati</taxon>
        <taxon>Pseudomonadota</taxon>
        <taxon>Alphaproteobacteria</taxon>
        <taxon>Acetobacterales</taxon>
        <taxon>Roseomonadaceae</taxon>
        <taxon>Falsiroseomonas</taxon>
    </lineage>
</organism>
<evidence type="ECO:0000256" key="1">
    <source>
        <dbReference type="ARBA" id="ARBA00000085"/>
    </source>
</evidence>
<comment type="caution">
    <text evidence="8">The sequence shown here is derived from an EMBL/GenBank/DDBJ whole genome shotgun (WGS) entry which is preliminary data.</text>
</comment>
<evidence type="ECO:0000256" key="2">
    <source>
        <dbReference type="ARBA" id="ARBA00012438"/>
    </source>
</evidence>
<name>A0A6M1LVG0_9PROT</name>
<keyword evidence="6" id="KW-0067">ATP-binding</keyword>
<dbReference type="PANTHER" id="PTHR44936">
    <property type="entry name" value="SENSOR PROTEIN CREC"/>
    <property type="match status" value="1"/>
</dbReference>
<gene>
    <name evidence="8" type="ORF">G3576_28505</name>
</gene>
<evidence type="ECO:0000313" key="8">
    <source>
        <dbReference type="EMBL" id="NGM23982.1"/>
    </source>
</evidence>
<comment type="catalytic activity">
    <reaction evidence="1">
        <text>ATP + protein L-histidine = ADP + protein N-phospho-L-histidine.</text>
        <dbReference type="EC" id="2.7.13.3"/>
    </reaction>
</comment>
<dbReference type="GO" id="GO:0000155">
    <property type="term" value="F:phosphorelay sensor kinase activity"/>
    <property type="evidence" value="ECO:0007669"/>
    <property type="project" value="TreeGrafter"/>
</dbReference>
<dbReference type="InterPro" id="IPR036890">
    <property type="entry name" value="HATPase_C_sf"/>
</dbReference>
<dbReference type="EC" id="2.7.13.3" evidence="2"/>